<comment type="pathway">
    <text evidence="3">Amino-acid biosynthesis.</text>
</comment>
<dbReference type="Gene3D" id="3.40.50.720">
    <property type="entry name" value="NAD(P)-binding Rossmann-like Domain"/>
    <property type="match status" value="1"/>
</dbReference>
<dbReference type="InterPro" id="IPR036291">
    <property type="entry name" value="NAD(P)-bd_dom_sf"/>
</dbReference>
<reference evidence="6 7" key="1">
    <citation type="submission" date="2016-06" db="EMBL/GenBank/DDBJ databases">
        <title>Genome sequence of Clostridium acetireducens DSM 10703.</title>
        <authorList>
            <person name="Poehlein A."/>
            <person name="Fluechter S."/>
            <person name="Duerre P."/>
            <person name="Daniel R."/>
        </authorList>
    </citation>
    <scope>NUCLEOTIDE SEQUENCE [LARGE SCALE GENOMIC DNA]</scope>
    <source>
        <strain evidence="6 7">DSM 10703</strain>
    </source>
</reference>
<dbReference type="PATRIC" id="fig|1121290.3.peg.1310"/>
<dbReference type="Pfam" id="PF02153">
    <property type="entry name" value="PDH_N"/>
    <property type="match status" value="1"/>
</dbReference>
<dbReference type="GO" id="GO:0004665">
    <property type="term" value="F:prephenate dehydrogenase (NADP+) activity"/>
    <property type="evidence" value="ECO:0007669"/>
    <property type="project" value="InterPro"/>
</dbReference>
<protein>
    <submittedName>
        <fullName evidence="6">Prephenate dehydrogenase</fullName>
    </submittedName>
</protein>
<dbReference type="PANTHER" id="PTHR21363">
    <property type="entry name" value="PREPHENATE DEHYDROGENASE"/>
    <property type="match status" value="1"/>
</dbReference>
<feature type="domain" description="Prephenate/arogenate dehydrogenase" evidence="5">
    <location>
        <begin position="4"/>
        <end position="281"/>
    </location>
</feature>
<evidence type="ECO:0000256" key="4">
    <source>
        <dbReference type="SAM" id="Coils"/>
    </source>
</evidence>
<dbReference type="InterPro" id="IPR003099">
    <property type="entry name" value="Prephen_DH"/>
</dbReference>
<dbReference type="GO" id="GO:0008977">
    <property type="term" value="F:prephenate dehydrogenase (NAD+) activity"/>
    <property type="evidence" value="ECO:0007669"/>
    <property type="project" value="InterPro"/>
</dbReference>
<sequence length="281" mass="31199">MIELNITVVGLGLIGGSLAMALKDLKPKNLWGIDIEKSTIEAAEKKCIIHKGYTKPEIPLKHSDIVIIALYPNLTEKFVKDNIKNFKKGAIITDVAGIKENLVNNINSFIPKSLDFIGGHPMAGSENKGLSFASKDIFNDANYIITPVEKNREENIKILESIAKKIGCKNVVRITPKAHDEIIAFTSHLTHVLAVALINSDILNVETSLFIAGSFKDGTRVADINSSLWVELLTSNRKNIINKIEVFEEKIETIKNAIKENNKSIIKSEFEKASLRRKELV</sequence>
<dbReference type="RefSeq" id="WP_423230262.1">
    <property type="nucleotide sequence ID" value="NZ_LZFO01000016.1"/>
</dbReference>
<dbReference type="PROSITE" id="PS51176">
    <property type="entry name" value="PDH_ADH"/>
    <property type="match status" value="1"/>
</dbReference>
<dbReference type="InterPro" id="IPR046825">
    <property type="entry name" value="PDH_C"/>
</dbReference>
<comment type="caution">
    <text evidence="6">The sequence shown here is derived from an EMBL/GenBank/DDBJ whole genome shotgun (WGS) entry which is preliminary data.</text>
</comment>
<accession>A0A1E8EYQ1</accession>
<gene>
    <name evidence="6" type="ORF">CLOACE_13310</name>
</gene>
<name>A0A1E8EYQ1_9CLOT</name>
<dbReference type="STRING" id="1121290.CLAOCE_13310"/>
<evidence type="ECO:0000256" key="1">
    <source>
        <dbReference type="ARBA" id="ARBA00007964"/>
    </source>
</evidence>
<dbReference type="EMBL" id="LZFO01000016">
    <property type="protein sequence ID" value="OFI06076.1"/>
    <property type="molecule type" value="Genomic_DNA"/>
</dbReference>
<evidence type="ECO:0000313" key="6">
    <source>
        <dbReference type="EMBL" id="OFI06076.1"/>
    </source>
</evidence>
<dbReference type="Gene3D" id="1.10.3660.10">
    <property type="entry name" value="6-phosphogluconate dehydrogenase C-terminal like domain"/>
    <property type="match status" value="1"/>
</dbReference>
<dbReference type="PANTHER" id="PTHR21363:SF0">
    <property type="entry name" value="PREPHENATE DEHYDROGENASE [NADP(+)]"/>
    <property type="match status" value="1"/>
</dbReference>
<keyword evidence="2" id="KW-0560">Oxidoreductase</keyword>
<dbReference type="Proteomes" id="UP000175744">
    <property type="component" value="Unassembled WGS sequence"/>
</dbReference>
<keyword evidence="7" id="KW-1185">Reference proteome</keyword>
<dbReference type="GO" id="GO:0070403">
    <property type="term" value="F:NAD+ binding"/>
    <property type="evidence" value="ECO:0007669"/>
    <property type="project" value="InterPro"/>
</dbReference>
<proteinExistence type="inferred from homology"/>
<dbReference type="InterPro" id="IPR046826">
    <property type="entry name" value="PDH_N"/>
</dbReference>
<dbReference type="InterPro" id="IPR008927">
    <property type="entry name" value="6-PGluconate_DH-like_C_sf"/>
</dbReference>
<evidence type="ECO:0000256" key="2">
    <source>
        <dbReference type="ARBA" id="ARBA00023002"/>
    </source>
</evidence>
<dbReference type="Pfam" id="PF20463">
    <property type="entry name" value="PDH_C"/>
    <property type="match status" value="1"/>
</dbReference>
<dbReference type="SUPFAM" id="SSF51735">
    <property type="entry name" value="NAD(P)-binding Rossmann-fold domains"/>
    <property type="match status" value="1"/>
</dbReference>
<dbReference type="AlphaFoldDB" id="A0A1E8EYQ1"/>
<evidence type="ECO:0000259" key="5">
    <source>
        <dbReference type="PROSITE" id="PS51176"/>
    </source>
</evidence>
<dbReference type="SUPFAM" id="SSF48179">
    <property type="entry name" value="6-phosphogluconate dehydrogenase C-terminal domain-like"/>
    <property type="match status" value="1"/>
</dbReference>
<dbReference type="FunFam" id="3.40.50.720:FF:000208">
    <property type="entry name" value="Prephenate dehydrogenase"/>
    <property type="match status" value="1"/>
</dbReference>
<feature type="coiled-coil region" evidence="4">
    <location>
        <begin position="230"/>
        <end position="264"/>
    </location>
</feature>
<evidence type="ECO:0000256" key="3">
    <source>
        <dbReference type="ARBA" id="ARBA00029440"/>
    </source>
</evidence>
<organism evidence="6 7">
    <name type="scientific">Clostridium acetireducens DSM 10703</name>
    <dbReference type="NCBI Taxonomy" id="1121290"/>
    <lineage>
        <taxon>Bacteria</taxon>
        <taxon>Bacillati</taxon>
        <taxon>Bacillota</taxon>
        <taxon>Clostridia</taxon>
        <taxon>Eubacteriales</taxon>
        <taxon>Clostridiaceae</taxon>
        <taxon>Clostridium</taxon>
    </lineage>
</organism>
<comment type="similarity">
    <text evidence="1">Belongs to the prephenate/arogenate dehydrogenase family.</text>
</comment>
<evidence type="ECO:0000313" key="7">
    <source>
        <dbReference type="Proteomes" id="UP000175744"/>
    </source>
</evidence>
<dbReference type="InterPro" id="IPR050812">
    <property type="entry name" value="Preph/Arog_dehydrog"/>
</dbReference>
<dbReference type="GO" id="GO:0006571">
    <property type="term" value="P:tyrosine biosynthetic process"/>
    <property type="evidence" value="ECO:0007669"/>
    <property type="project" value="InterPro"/>
</dbReference>
<keyword evidence="4" id="KW-0175">Coiled coil</keyword>